<protein>
    <submittedName>
        <fullName evidence="1">Uncharacterized protein</fullName>
    </submittedName>
</protein>
<gene>
    <name evidence="1" type="ORF">BK665_13745</name>
</gene>
<dbReference type="OrthoDB" id="719343at2"/>
<comment type="caution">
    <text evidence="1">The sequence shown here is derived from an EMBL/GenBank/DDBJ whole genome shotgun (WGS) entry which is preliminary data.</text>
</comment>
<name>A0A423KKQ1_9PSED</name>
<dbReference type="AlphaFoldDB" id="A0A423KKQ1"/>
<reference evidence="1 2" key="1">
    <citation type="submission" date="2016-10" db="EMBL/GenBank/DDBJ databases">
        <title>Comparative genome analysis of multiple Pseudomonas spp. focuses on biocontrol and plant growth promoting traits.</title>
        <authorList>
            <person name="Tao X.-Y."/>
            <person name="Taylor C.G."/>
        </authorList>
    </citation>
    <scope>NUCLEOTIDE SEQUENCE [LARGE SCALE GENOMIC DNA]</scope>
    <source>
        <strain evidence="1 2">39A2</strain>
    </source>
</reference>
<accession>A0A423KKQ1</accession>
<dbReference type="RefSeq" id="WP_123406654.1">
    <property type="nucleotide sequence ID" value="NZ_MOBP01000008.1"/>
</dbReference>
<dbReference type="EMBL" id="MOBP01000008">
    <property type="protein sequence ID" value="RON53958.1"/>
    <property type="molecule type" value="Genomic_DNA"/>
</dbReference>
<organism evidence="1 2">
    <name type="scientific">Pseudomonas frederiksbergensis</name>
    <dbReference type="NCBI Taxonomy" id="104087"/>
    <lineage>
        <taxon>Bacteria</taxon>
        <taxon>Pseudomonadati</taxon>
        <taxon>Pseudomonadota</taxon>
        <taxon>Gammaproteobacteria</taxon>
        <taxon>Pseudomonadales</taxon>
        <taxon>Pseudomonadaceae</taxon>
        <taxon>Pseudomonas</taxon>
    </lineage>
</organism>
<proteinExistence type="predicted"/>
<evidence type="ECO:0000313" key="1">
    <source>
        <dbReference type="EMBL" id="RON53958.1"/>
    </source>
</evidence>
<sequence>MTLEQDVRNLLDKLLATPWGPVFAKQGVSAQTEFSTVLTVDRTEMGFHDFSMDKASLIQPGDPAASLLYHCLASPVVRPPDLAQSNYPTQEELDLVENYIYSLVDVSDELRNTWVAAVFAYEYREAAGTPHRMHADLVFSRTGIARVGSAPAIYDPVLRSYRLDAEVAHEVRVMPARYAAFLCERIEGSELDGCYLGPSQFGDSSRQFLVPIVKIFPGLRLDSFTYETVELSSYHFTDRLRRLFSVGKLPNIDKADLNRPPYTRSTRNNGLQVNAQAIGATLVVHPQPQPLVREVIVEIKRGKDQPGATTVPAKGPGIEAYNENRRYSTLRVGQKLFSAGLDYISAEIIGLVDAKVRPFLSPRNCSEFINMRHRLTHVTGTVDDVNITISGSQAFESLLDAGGYDIALYLDDICDGYVNATYSINGHVHNVSPAFSVITAPDFFPYVGNLELKKFSNNFSEGGPSALCEGRLGANARMTDPDTGAAVFTSDDTIVSVVSRGRHRLGKRHYDRWVDVPTALSDGASNVFAPGWDVTYGRDSVFSAPYYHTAGLGSPFVEDAKLCAAANGMWAAASPDASRTFNRAKTPTAIPLTDEELGLHPESPGAINGQTVLGWDGEYGPFLVEAEGAVLVNYSDIMRADYVSNALSNRLVFDKLRAVGGTEMQSRLHAFAIIIEKLDGPGAKVSQSSHWLVVFRSVKSWADLKFEAFLPLSILDQYKSSEIRVNNMSGSGYLFVFADGAASPQHTNDPKRLMVAVSEIKVLIWDRDTGKTVKVEGVHEYHQ</sequence>
<dbReference type="Proteomes" id="UP000283627">
    <property type="component" value="Unassembled WGS sequence"/>
</dbReference>
<evidence type="ECO:0000313" key="2">
    <source>
        <dbReference type="Proteomes" id="UP000283627"/>
    </source>
</evidence>